<dbReference type="InterPro" id="IPR023828">
    <property type="entry name" value="Peptidase_S8_Ser-AS"/>
</dbReference>
<keyword evidence="19" id="KW-1185">Reference proteome</keyword>
<evidence type="ECO:0000256" key="15">
    <source>
        <dbReference type="PROSITE-ProRule" id="PRU01032"/>
    </source>
</evidence>
<dbReference type="Proteomes" id="UP000541558">
    <property type="component" value="Unassembled WGS sequence"/>
</dbReference>
<evidence type="ECO:0000256" key="7">
    <source>
        <dbReference type="ARBA" id="ARBA00022723"/>
    </source>
</evidence>
<evidence type="ECO:0000259" key="17">
    <source>
        <dbReference type="PROSITE" id="PS51695"/>
    </source>
</evidence>
<dbReference type="Pfam" id="PF09286">
    <property type="entry name" value="Pro-kuma_activ"/>
    <property type="match status" value="1"/>
</dbReference>
<evidence type="ECO:0000256" key="6">
    <source>
        <dbReference type="ARBA" id="ARBA00022670"/>
    </source>
</evidence>
<dbReference type="PANTHER" id="PTHR14218">
    <property type="entry name" value="PROTEASE S8 TRIPEPTIDYL PEPTIDASE I CLN2"/>
    <property type="match status" value="1"/>
</dbReference>
<evidence type="ECO:0000256" key="10">
    <source>
        <dbReference type="ARBA" id="ARBA00022825"/>
    </source>
</evidence>
<keyword evidence="10 15" id="KW-0720">Serine protease</keyword>
<keyword evidence="14" id="KW-0325">Glycoprotein</keyword>
<feature type="binding site" evidence="15">
    <location>
        <position position="562"/>
    </location>
    <ligand>
        <name>Ca(2+)</name>
        <dbReference type="ChEBI" id="CHEBI:29108"/>
    </ligand>
</feature>
<evidence type="ECO:0000256" key="5">
    <source>
        <dbReference type="ARBA" id="ARBA00022525"/>
    </source>
</evidence>
<keyword evidence="6 15" id="KW-0645">Protease</keyword>
<evidence type="ECO:0000256" key="3">
    <source>
        <dbReference type="ARBA" id="ARBA00004239"/>
    </source>
</evidence>
<evidence type="ECO:0000256" key="14">
    <source>
        <dbReference type="ARBA" id="ARBA00023180"/>
    </source>
</evidence>
<dbReference type="FunFam" id="3.40.50.200:FF:000015">
    <property type="entry name" value="Tripeptidyl peptidase A"/>
    <property type="match status" value="1"/>
</dbReference>
<keyword evidence="7 15" id="KW-0479">Metal-binding</keyword>
<proteinExistence type="predicted"/>
<dbReference type="OrthoDB" id="409122at2759"/>
<dbReference type="PANTHER" id="PTHR14218:SF15">
    <property type="entry name" value="TRIPEPTIDYL-PEPTIDASE 1"/>
    <property type="match status" value="1"/>
</dbReference>
<feature type="signal peptide" evidence="16">
    <location>
        <begin position="1"/>
        <end position="20"/>
    </location>
</feature>
<feature type="chain" id="PRO_5034525103" description="tripeptidyl-peptidase II" evidence="16">
    <location>
        <begin position="21"/>
        <end position="601"/>
    </location>
</feature>
<dbReference type="GO" id="GO:0006508">
    <property type="term" value="P:proteolysis"/>
    <property type="evidence" value="ECO:0007669"/>
    <property type="project" value="UniProtKB-KW"/>
</dbReference>
<keyword evidence="8 16" id="KW-0732">Signal</keyword>
<dbReference type="Gene3D" id="3.40.50.200">
    <property type="entry name" value="Peptidase S8/S53 domain"/>
    <property type="match status" value="1"/>
</dbReference>
<evidence type="ECO:0000256" key="1">
    <source>
        <dbReference type="ARBA" id="ARBA00001910"/>
    </source>
</evidence>
<dbReference type="EC" id="3.4.14.10" evidence="4"/>
<feature type="active site" description="Charge relay system" evidence="15">
    <location>
        <position position="301"/>
    </location>
</feature>
<evidence type="ECO:0000256" key="12">
    <source>
        <dbReference type="ARBA" id="ARBA00023026"/>
    </source>
</evidence>
<feature type="binding site" evidence="15">
    <location>
        <position position="563"/>
    </location>
    <ligand>
        <name>Ca(2+)</name>
        <dbReference type="ChEBI" id="CHEBI:29108"/>
    </ligand>
</feature>
<dbReference type="SUPFAM" id="SSF54897">
    <property type="entry name" value="Protease propeptides/inhibitors"/>
    <property type="match status" value="1"/>
</dbReference>
<dbReference type="InterPro" id="IPR036852">
    <property type="entry name" value="Peptidase_S8/S53_dom_sf"/>
</dbReference>
<dbReference type="CDD" id="cd04056">
    <property type="entry name" value="Peptidases_S53"/>
    <property type="match status" value="1"/>
</dbReference>
<evidence type="ECO:0000256" key="4">
    <source>
        <dbReference type="ARBA" id="ARBA00012462"/>
    </source>
</evidence>
<feature type="active site" description="Charge relay system" evidence="15">
    <location>
        <position position="297"/>
    </location>
</feature>
<dbReference type="InterPro" id="IPR000209">
    <property type="entry name" value="Peptidase_S8/S53_dom"/>
</dbReference>
<comment type="subcellular location">
    <subcellularLocation>
        <location evidence="3">Secreted</location>
        <location evidence="3">Extracellular space</location>
    </subcellularLocation>
</comment>
<dbReference type="PROSITE" id="PS51695">
    <property type="entry name" value="SEDOLISIN"/>
    <property type="match status" value="1"/>
</dbReference>
<dbReference type="GO" id="GO:0005576">
    <property type="term" value="C:extracellular region"/>
    <property type="evidence" value="ECO:0007669"/>
    <property type="project" value="UniProtKB-SubCell"/>
</dbReference>
<feature type="domain" description="Peptidase S53" evidence="17">
    <location>
        <begin position="223"/>
        <end position="601"/>
    </location>
</feature>
<dbReference type="GO" id="GO:0004252">
    <property type="term" value="F:serine-type endopeptidase activity"/>
    <property type="evidence" value="ECO:0007669"/>
    <property type="project" value="UniProtKB-UniRule"/>
</dbReference>
<name>A0A8H5CBE0_9AGAR</name>
<evidence type="ECO:0000313" key="18">
    <source>
        <dbReference type="EMBL" id="KAF5338630.1"/>
    </source>
</evidence>
<dbReference type="Pfam" id="PF00082">
    <property type="entry name" value="Peptidase_S8"/>
    <property type="match status" value="1"/>
</dbReference>
<dbReference type="SMART" id="SM00944">
    <property type="entry name" value="Pro-kuma_activ"/>
    <property type="match status" value="1"/>
</dbReference>
<evidence type="ECO:0000256" key="8">
    <source>
        <dbReference type="ARBA" id="ARBA00022729"/>
    </source>
</evidence>
<dbReference type="GO" id="GO:0046872">
    <property type="term" value="F:metal ion binding"/>
    <property type="evidence" value="ECO:0007669"/>
    <property type="project" value="UniProtKB-UniRule"/>
</dbReference>
<keyword evidence="5" id="KW-0964">Secreted</keyword>
<feature type="binding site" evidence="15">
    <location>
        <position position="581"/>
    </location>
    <ligand>
        <name>Ca(2+)</name>
        <dbReference type="ChEBI" id="CHEBI:29108"/>
    </ligand>
</feature>
<evidence type="ECO:0000256" key="16">
    <source>
        <dbReference type="SAM" id="SignalP"/>
    </source>
</evidence>
<protein>
    <recommendedName>
        <fullName evidence="4">tripeptidyl-peptidase II</fullName>
        <ecNumber evidence="4">3.4.14.10</ecNumber>
    </recommendedName>
</protein>
<evidence type="ECO:0000256" key="2">
    <source>
        <dbReference type="ARBA" id="ARBA00002451"/>
    </source>
</evidence>
<comment type="caution">
    <text evidence="18">The sequence shown here is derived from an EMBL/GenBank/DDBJ whole genome shotgun (WGS) entry which is preliminary data.</text>
</comment>
<reference evidence="18 19" key="1">
    <citation type="journal article" date="2020" name="ISME J.">
        <title>Uncovering the hidden diversity of litter-decomposition mechanisms in mushroom-forming fungi.</title>
        <authorList>
            <person name="Floudas D."/>
            <person name="Bentzer J."/>
            <person name="Ahren D."/>
            <person name="Johansson T."/>
            <person name="Persson P."/>
            <person name="Tunlid A."/>
        </authorList>
    </citation>
    <scope>NUCLEOTIDE SEQUENCE [LARGE SCALE GENOMIC DNA]</scope>
    <source>
        <strain evidence="18 19">CBS 175.51</strain>
    </source>
</reference>
<dbReference type="InterPro" id="IPR015366">
    <property type="entry name" value="S53_propep"/>
</dbReference>
<dbReference type="InterPro" id="IPR030400">
    <property type="entry name" value="Sedolisin_dom"/>
</dbReference>
<organism evidence="18 19">
    <name type="scientific">Ephemerocybe angulata</name>
    <dbReference type="NCBI Taxonomy" id="980116"/>
    <lineage>
        <taxon>Eukaryota</taxon>
        <taxon>Fungi</taxon>
        <taxon>Dikarya</taxon>
        <taxon>Basidiomycota</taxon>
        <taxon>Agaricomycotina</taxon>
        <taxon>Agaricomycetes</taxon>
        <taxon>Agaricomycetidae</taxon>
        <taxon>Agaricales</taxon>
        <taxon>Agaricineae</taxon>
        <taxon>Psathyrellaceae</taxon>
        <taxon>Ephemerocybe</taxon>
    </lineage>
</organism>
<dbReference type="SUPFAM" id="SSF52743">
    <property type="entry name" value="Subtilisin-like"/>
    <property type="match status" value="1"/>
</dbReference>
<sequence length="601" mass="65027">MRLTILPVLVFNGVMSFAVATPLQNTTLKHSWDNIPRGWSFEATPDPDHTFDLHIGLTQNRVQDLIHHLMEVSDPTHPRYGEHLSKDEAEALAEADPASLNHTTSWLESHGISASRITHRKSGGDWLTLRVSVSEAEQILNTQYSIYRRAASEERVLRSLSYSVPVSLEPHIDVITPTTYFSTLQSMRATSFLQPESDPAEDIDALVGPIFENVPIPMGCSTTITPACLRALYNTSSYVPVSMGQNQLGVAGYLEEYANRADLQTFLKKFRSDATNASFPTVTINGGQDDQTKPGIEANLDIQYTIGMSYPTPNIYYSTGGSPPFTQDSETPTNTNEPYLEWITGILSRDTIPQVITTSYGDDEQTVPVEYATRICNMFAQLGVRGITLFFSSGDSGVGGGDCRTNDGTDRILFQPAFPASCPYVTAVGGTTRINPEVGVSFSGGGFSRYFSQPTYQNTAVSGYLAHLGSQHSDFYNPTGRAYPDLSAQANRFQVVVGGRLVSVGGTSASSPTVAGIFSLLNDYRLAQSLPPLGFLNPLIYSLSNHTRTTSGNDTPSPGFNDIVSGSNPGCGTNGFAAVEGWDPVTGLGTPDFGKLQDLVS</sequence>
<dbReference type="EMBL" id="JAACJK010000012">
    <property type="protein sequence ID" value="KAF5338630.1"/>
    <property type="molecule type" value="Genomic_DNA"/>
</dbReference>
<keyword evidence="12" id="KW-0843">Virulence</keyword>
<comment type="cofactor">
    <cofactor evidence="15">
        <name>Ca(2+)</name>
        <dbReference type="ChEBI" id="CHEBI:29108"/>
    </cofactor>
    <text evidence="15">Binds 1 Ca(2+) ion per subunit.</text>
</comment>
<accession>A0A8H5CBE0</accession>
<feature type="binding site" evidence="15">
    <location>
        <position position="583"/>
    </location>
    <ligand>
        <name>Ca(2+)</name>
        <dbReference type="ChEBI" id="CHEBI:29108"/>
    </ligand>
</feature>
<dbReference type="PROSITE" id="PS00138">
    <property type="entry name" value="SUBTILASE_SER"/>
    <property type="match status" value="1"/>
</dbReference>
<evidence type="ECO:0000256" key="13">
    <source>
        <dbReference type="ARBA" id="ARBA00023145"/>
    </source>
</evidence>
<dbReference type="CDD" id="cd11377">
    <property type="entry name" value="Pro-peptidase_S53"/>
    <property type="match status" value="1"/>
</dbReference>
<keyword evidence="11 15" id="KW-0106">Calcium</keyword>
<feature type="active site" description="Charge relay system" evidence="15">
    <location>
        <position position="508"/>
    </location>
</feature>
<evidence type="ECO:0000256" key="11">
    <source>
        <dbReference type="ARBA" id="ARBA00022837"/>
    </source>
</evidence>
<dbReference type="InterPro" id="IPR050819">
    <property type="entry name" value="Tripeptidyl-peptidase_I"/>
</dbReference>
<dbReference type="GO" id="GO:0008240">
    <property type="term" value="F:tripeptidyl-peptidase activity"/>
    <property type="evidence" value="ECO:0007669"/>
    <property type="project" value="UniProtKB-EC"/>
</dbReference>
<evidence type="ECO:0000313" key="19">
    <source>
        <dbReference type="Proteomes" id="UP000541558"/>
    </source>
</evidence>
<comment type="catalytic activity">
    <reaction evidence="1">
        <text>Release of an N-terminal tripeptide from a polypeptide.</text>
        <dbReference type="EC" id="3.4.14.10"/>
    </reaction>
</comment>
<dbReference type="AlphaFoldDB" id="A0A8H5CBE0"/>
<keyword evidence="13" id="KW-0865">Zymogen</keyword>
<gene>
    <name evidence="18" type="ORF">D9611_012776</name>
</gene>
<keyword evidence="9 15" id="KW-0378">Hydrolase</keyword>
<evidence type="ECO:0000256" key="9">
    <source>
        <dbReference type="ARBA" id="ARBA00022801"/>
    </source>
</evidence>
<comment type="function">
    <text evidence="2">Secreted tripeptidyl-peptidase which degrades proteins at acidic pHs and is involved in virulence.</text>
</comment>